<dbReference type="Proteomes" id="UP000294614">
    <property type="component" value="Unassembled WGS sequence"/>
</dbReference>
<evidence type="ECO:0000256" key="4">
    <source>
        <dbReference type="ARBA" id="ARBA00022448"/>
    </source>
</evidence>
<name>A0A4R1K3C4_9BACT</name>
<evidence type="ECO:0000256" key="2">
    <source>
        <dbReference type="ARBA" id="ARBA00001962"/>
    </source>
</evidence>
<comment type="cofactor">
    <cofactor evidence="1">
        <name>FMN</name>
        <dbReference type="ChEBI" id="CHEBI:58210"/>
    </cofactor>
</comment>
<accession>A0A4R1K3C4</accession>
<organism evidence="8 9">
    <name type="scientific">Seleniivibrio woodruffii</name>
    <dbReference type="NCBI Taxonomy" id="1078050"/>
    <lineage>
        <taxon>Bacteria</taxon>
        <taxon>Pseudomonadati</taxon>
        <taxon>Deferribacterota</taxon>
        <taxon>Deferribacteres</taxon>
        <taxon>Deferribacterales</taxon>
        <taxon>Geovibrionaceae</taxon>
        <taxon>Seleniivibrio</taxon>
    </lineage>
</organism>
<dbReference type="PROSITE" id="PS50902">
    <property type="entry name" value="FLAVODOXIN_LIKE"/>
    <property type="match status" value="1"/>
</dbReference>
<dbReference type="OrthoDB" id="9807946at2"/>
<dbReference type="SMART" id="SM00849">
    <property type="entry name" value="Lactamase_B"/>
    <property type="match status" value="1"/>
</dbReference>
<evidence type="ECO:0000313" key="8">
    <source>
        <dbReference type="EMBL" id="TCK58357.1"/>
    </source>
</evidence>
<keyword evidence="9" id="KW-1185">Reference proteome</keyword>
<keyword evidence="5" id="KW-0249">Electron transport</keyword>
<comment type="similarity">
    <text evidence="3">In the N-terminal section; belongs to the zinc metallo-hydrolase group 3 family.</text>
</comment>
<dbReference type="Pfam" id="PF00258">
    <property type="entry name" value="Flavodoxin_1"/>
    <property type="match status" value="1"/>
</dbReference>
<dbReference type="InterPro" id="IPR001226">
    <property type="entry name" value="Flavodoxin_CS"/>
</dbReference>
<dbReference type="InterPro" id="IPR029039">
    <property type="entry name" value="Flavoprotein-like_sf"/>
</dbReference>
<dbReference type="AlphaFoldDB" id="A0A4R1K3C4"/>
<dbReference type="InterPro" id="IPR008254">
    <property type="entry name" value="Flavodoxin/NO_synth"/>
</dbReference>
<dbReference type="InterPro" id="IPR036866">
    <property type="entry name" value="RibonucZ/Hydroxyglut_hydro"/>
</dbReference>
<dbReference type="SUPFAM" id="SSF52218">
    <property type="entry name" value="Flavoproteins"/>
    <property type="match status" value="1"/>
</dbReference>
<dbReference type="SUPFAM" id="SSF56281">
    <property type="entry name" value="Metallo-hydrolase/oxidoreductase"/>
    <property type="match status" value="1"/>
</dbReference>
<dbReference type="EMBL" id="SMGG01000007">
    <property type="protein sequence ID" value="TCK58357.1"/>
    <property type="molecule type" value="Genomic_DNA"/>
</dbReference>
<proteinExistence type="inferred from homology"/>
<evidence type="ECO:0000256" key="5">
    <source>
        <dbReference type="ARBA" id="ARBA00022982"/>
    </source>
</evidence>
<evidence type="ECO:0000259" key="7">
    <source>
        <dbReference type="PROSITE" id="PS50902"/>
    </source>
</evidence>
<dbReference type="InterPro" id="IPR051285">
    <property type="entry name" value="NADH_oxidoreductase_modular"/>
</dbReference>
<evidence type="ECO:0000256" key="3">
    <source>
        <dbReference type="ARBA" id="ARBA00007121"/>
    </source>
</evidence>
<comment type="cofactor">
    <cofactor evidence="2">
        <name>Fe cation</name>
        <dbReference type="ChEBI" id="CHEBI:24875"/>
    </cofactor>
</comment>
<dbReference type="Gene3D" id="3.40.50.360">
    <property type="match status" value="1"/>
</dbReference>
<feature type="domain" description="Flavodoxin-like" evidence="7">
    <location>
        <begin position="258"/>
        <end position="396"/>
    </location>
</feature>
<dbReference type="GO" id="GO:0016491">
    <property type="term" value="F:oxidoreductase activity"/>
    <property type="evidence" value="ECO:0007669"/>
    <property type="project" value="InterPro"/>
</dbReference>
<sequence length="403" mass="45942">MHATELKKDIYWVGVKDPELEIFDIVIPTEHGTTYNSYLVMGKEKTALIEACKLNFQKEYIARIEEIIPVNKIDYVILNHNEPDHSGALPTLLDMNPDLEVIYSKTAKTFVDNIVNREFKGRAVGDEDIIDLGGKTLRFFHTPFLHWPDTMFTYLVEDEILFPCDFLGAHYCPKGDVLLNSEVTAKEEAKEAFRFYYSMIMRPYKEHITKALQKIQGLPIKMVCPSHGPILVEEIDFYMDFYEKSAARYYKNMVNRQVTLVYATAYGNTKKLADQIRAGIEEVGVKVDMFDSATTDIMTLIDSIEISHGVLIGTPTLNAKAPHPVLELFSYFVVLNVVNRLGGCFGSYGWSGEGVKVSEDIMKTMRMKTPLPSFKVKMTPSEQELRDAYQWGREFGMQVLEAS</sequence>
<keyword evidence="4" id="KW-0813">Transport</keyword>
<reference evidence="8 9" key="1">
    <citation type="submission" date="2019-03" db="EMBL/GenBank/DDBJ databases">
        <title>Genomic Encyclopedia of Type Strains, Phase IV (KMG-IV): sequencing the most valuable type-strain genomes for metagenomic binning, comparative biology and taxonomic classification.</title>
        <authorList>
            <person name="Goeker M."/>
        </authorList>
    </citation>
    <scope>NUCLEOTIDE SEQUENCE [LARGE SCALE GENOMIC DNA]</scope>
    <source>
        <strain evidence="8 9">DSM 24984</strain>
    </source>
</reference>
<gene>
    <name evidence="8" type="ORF">C8D98_2555</name>
</gene>
<dbReference type="InterPro" id="IPR016440">
    <property type="entry name" value="Rubredoxin-O_OxRdtase"/>
</dbReference>
<dbReference type="Gene3D" id="3.60.15.10">
    <property type="entry name" value="Ribonuclease Z/Hydroxyacylglutathione hydrolase-like"/>
    <property type="match status" value="1"/>
</dbReference>
<evidence type="ECO:0000256" key="6">
    <source>
        <dbReference type="ARBA" id="ARBA00023004"/>
    </source>
</evidence>
<keyword evidence="6" id="KW-0408">Iron</keyword>
<comment type="caution">
    <text evidence="8">The sequence shown here is derived from an EMBL/GenBank/DDBJ whole genome shotgun (WGS) entry which is preliminary data.</text>
</comment>
<dbReference type="PROSITE" id="PS00201">
    <property type="entry name" value="FLAVODOXIN"/>
    <property type="match status" value="1"/>
</dbReference>
<dbReference type="CDD" id="cd07709">
    <property type="entry name" value="flavodiiron_proteins_MBL-fold"/>
    <property type="match status" value="1"/>
</dbReference>
<dbReference type="RefSeq" id="WP_132874531.1">
    <property type="nucleotide sequence ID" value="NZ_SMGG01000007.1"/>
</dbReference>
<dbReference type="GO" id="GO:0009055">
    <property type="term" value="F:electron transfer activity"/>
    <property type="evidence" value="ECO:0007669"/>
    <property type="project" value="InterPro"/>
</dbReference>
<dbReference type="InterPro" id="IPR045761">
    <property type="entry name" value="ODP_dom"/>
</dbReference>
<evidence type="ECO:0000256" key="1">
    <source>
        <dbReference type="ARBA" id="ARBA00001917"/>
    </source>
</evidence>
<dbReference type="PANTHER" id="PTHR32145:SF11">
    <property type="entry name" value="DIFLAVIN FLAVOPROTEIN A 2-RELATED"/>
    <property type="match status" value="1"/>
</dbReference>
<dbReference type="PIRSF" id="PIRSF005243">
    <property type="entry name" value="ROO"/>
    <property type="match status" value="1"/>
</dbReference>
<dbReference type="GO" id="GO:0046872">
    <property type="term" value="F:metal ion binding"/>
    <property type="evidence" value="ECO:0007669"/>
    <property type="project" value="InterPro"/>
</dbReference>
<protein>
    <submittedName>
        <fullName evidence="8">Flavorubredoxin</fullName>
    </submittedName>
</protein>
<dbReference type="Pfam" id="PF19583">
    <property type="entry name" value="ODP"/>
    <property type="match status" value="1"/>
</dbReference>
<dbReference type="GO" id="GO:0010181">
    <property type="term" value="F:FMN binding"/>
    <property type="evidence" value="ECO:0007669"/>
    <property type="project" value="InterPro"/>
</dbReference>
<dbReference type="PANTHER" id="PTHR32145">
    <property type="entry name" value="DIFLAVIN FLAVOPROTEIN A 2-RELATED"/>
    <property type="match status" value="1"/>
</dbReference>
<dbReference type="InterPro" id="IPR001279">
    <property type="entry name" value="Metallo-B-lactamas"/>
</dbReference>
<evidence type="ECO:0000313" key="9">
    <source>
        <dbReference type="Proteomes" id="UP000294614"/>
    </source>
</evidence>